<comment type="caution">
    <text evidence="2">The sequence shown here is derived from an EMBL/GenBank/DDBJ whole genome shotgun (WGS) entry which is preliminary data.</text>
</comment>
<reference evidence="2" key="1">
    <citation type="journal article" date="2020" name="Stud. Mycol.">
        <title>101 Dothideomycetes genomes: a test case for predicting lifestyles and emergence of pathogens.</title>
        <authorList>
            <person name="Haridas S."/>
            <person name="Albert R."/>
            <person name="Binder M."/>
            <person name="Bloem J."/>
            <person name="Labutti K."/>
            <person name="Salamov A."/>
            <person name="Andreopoulos B."/>
            <person name="Baker S."/>
            <person name="Barry K."/>
            <person name="Bills G."/>
            <person name="Bluhm B."/>
            <person name="Cannon C."/>
            <person name="Castanera R."/>
            <person name="Culley D."/>
            <person name="Daum C."/>
            <person name="Ezra D."/>
            <person name="Gonzalez J."/>
            <person name="Henrissat B."/>
            <person name="Kuo A."/>
            <person name="Liang C."/>
            <person name="Lipzen A."/>
            <person name="Lutzoni F."/>
            <person name="Magnuson J."/>
            <person name="Mondo S."/>
            <person name="Nolan M."/>
            <person name="Ohm R."/>
            <person name="Pangilinan J."/>
            <person name="Park H.-J."/>
            <person name="Ramirez L."/>
            <person name="Alfaro M."/>
            <person name="Sun H."/>
            <person name="Tritt A."/>
            <person name="Yoshinaga Y."/>
            <person name="Zwiers L.-H."/>
            <person name="Turgeon B."/>
            <person name="Goodwin S."/>
            <person name="Spatafora J."/>
            <person name="Crous P."/>
            <person name="Grigoriev I."/>
        </authorList>
    </citation>
    <scope>NUCLEOTIDE SEQUENCE</scope>
    <source>
        <strain evidence="2">CBS 125425</strain>
    </source>
</reference>
<dbReference type="Gene3D" id="3.30.70.1990">
    <property type="match status" value="1"/>
</dbReference>
<name>A0A9P4QZB9_9PLEO</name>
<sequence>MRSSLYLIAALSVCFAPVFSTSHKYDLDPKNWKPEDVITRDVAIVGGGSSGTYSALSLKDKGKSIIVIEKKARMGGHTETYIDPATDKPLDMGVIIFHNITVVRNYFKRMGVEIIAFGSDADPNAPAEKAANYDATTGKEVNVKIFSEDEVSAAFKKYAEILDKYPKLDDGMFLPDPVPEDLVMPFGEFVKKHDIEAVLDTMFNYNPGLGDILTGPTVEQMRVFGKTLVNSLSTGFLTTKHHNNSEVYTKATSELLSTNSLLLSSEVVHTSRTDNEVKLLVRTPTGPKLILSKKLLISIPPKPPNLHPFSLLPTETRIFSTLLNAGYYTSILSHTGIPDTTRIINYSPSTPHNFPVLPAIYSVSPTGAPGLHFAYYGSLLGNETYPLEDEFVKSEIIKAVKTMQAAHPDMFNASEPEFVEYSSHAPFYAQFGAEDTRRGMYGELYGLQGLRSTFWTGAAFRAQDSSLCWRFSEEVVLPMLLEGL</sequence>
<dbReference type="Gene3D" id="1.10.405.20">
    <property type="match status" value="1"/>
</dbReference>
<dbReference type="Gene3D" id="3.50.50.60">
    <property type="entry name" value="FAD/NAD(P)-binding domain"/>
    <property type="match status" value="1"/>
</dbReference>
<dbReference type="SUPFAM" id="SSF51905">
    <property type="entry name" value="FAD/NAD(P)-binding domain"/>
    <property type="match status" value="1"/>
</dbReference>
<dbReference type="InterPro" id="IPR036188">
    <property type="entry name" value="FAD/NAD-bd_sf"/>
</dbReference>
<gene>
    <name evidence="2" type="ORF">EJ04DRAFT_604075</name>
</gene>
<protein>
    <submittedName>
        <fullName evidence="2">Amine oxidase, flavin-containing superfamily</fullName>
    </submittedName>
</protein>
<accession>A0A9P4QZB9</accession>
<proteinExistence type="predicted"/>
<dbReference type="Proteomes" id="UP000799444">
    <property type="component" value="Unassembled WGS sequence"/>
</dbReference>
<keyword evidence="1" id="KW-0732">Signal</keyword>
<dbReference type="GO" id="GO:0016491">
    <property type="term" value="F:oxidoreductase activity"/>
    <property type="evidence" value="ECO:0007669"/>
    <property type="project" value="TreeGrafter"/>
</dbReference>
<dbReference type="AlphaFoldDB" id="A0A9P4QZB9"/>
<keyword evidence="3" id="KW-1185">Reference proteome</keyword>
<dbReference type="InterPro" id="IPR050464">
    <property type="entry name" value="Zeta_carotene_desat/Oxidored"/>
</dbReference>
<dbReference type="PANTHER" id="PTHR42923:SF26">
    <property type="entry name" value="FMN REDUCTASE LOT6, PUTATIVE (AFU_ORTHOLOGUE AFUA_7G06600)-RELATED"/>
    <property type="match status" value="1"/>
</dbReference>
<dbReference type="EMBL" id="ML996154">
    <property type="protein sequence ID" value="KAF2733973.1"/>
    <property type="molecule type" value="Genomic_DNA"/>
</dbReference>
<feature type="chain" id="PRO_5040445409" evidence="1">
    <location>
        <begin position="21"/>
        <end position="484"/>
    </location>
</feature>
<dbReference type="PANTHER" id="PTHR42923">
    <property type="entry name" value="PROTOPORPHYRINOGEN OXIDASE"/>
    <property type="match status" value="1"/>
</dbReference>
<dbReference type="OrthoDB" id="68575at2759"/>
<evidence type="ECO:0000313" key="3">
    <source>
        <dbReference type="Proteomes" id="UP000799444"/>
    </source>
</evidence>
<organism evidence="2 3">
    <name type="scientific">Polyplosphaeria fusca</name>
    <dbReference type="NCBI Taxonomy" id="682080"/>
    <lineage>
        <taxon>Eukaryota</taxon>
        <taxon>Fungi</taxon>
        <taxon>Dikarya</taxon>
        <taxon>Ascomycota</taxon>
        <taxon>Pezizomycotina</taxon>
        <taxon>Dothideomycetes</taxon>
        <taxon>Pleosporomycetidae</taxon>
        <taxon>Pleosporales</taxon>
        <taxon>Tetraplosphaeriaceae</taxon>
        <taxon>Polyplosphaeria</taxon>
    </lineage>
</organism>
<dbReference type="Pfam" id="PF13450">
    <property type="entry name" value="NAD_binding_8"/>
    <property type="match status" value="1"/>
</dbReference>
<feature type="signal peptide" evidence="1">
    <location>
        <begin position="1"/>
        <end position="20"/>
    </location>
</feature>
<evidence type="ECO:0000256" key="1">
    <source>
        <dbReference type="SAM" id="SignalP"/>
    </source>
</evidence>
<evidence type="ECO:0000313" key="2">
    <source>
        <dbReference type="EMBL" id="KAF2733973.1"/>
    </source>
</evidence>